<evidence type="ECO:0000313" key="3">
    <source>
        <dbReference type="Proteomes" id="UP000770661"/>
    </source>
</evidence>
<reference evidence="2" key="1">
    <citation type="submission" date="2020-07" db="EMBL/GenBank/DDBJ databases">
        <title>The High-quality genome of the commercially important snow crab, Chionoecetes opilio.</title>
        <authorList>
            <person name="Jeong J.-H."/>
            <person name="Ryu S."/>
        </authorList>
    </citation>
    <scope>NUCLEOTIDE SEQUENCE</scope>
    <source>
        <strain evidence="2">MADBK_172401_WGS</strain>
        <tissue evidence="2">Digestive gland</tissue>
    </source>
</reference>
<proteinExistence type="predicted"/>
<gene>
    <name evidence="2" type="ORF">GWK47_024831</name>
</gene>
<organism evidence="2 3">
    <name type="scientific">Chionoecetes opilio</name>
    <name type="common">Atlantic snow crab</name>
    <name type="synonym">Cancer opilio</name>
    <dbReference type="NCBI Taxonomy" id="41210"/>
    <lineage>
        <taxon>Eukaryota</taxon>
        <taxon>Metazoa</taxon>
        <taxon>Ecdysozoa</taxon>
        <taxon>Arthropoda</taxon>
        <taxon>Crustacea</taxon>
        <taxon>Multicrustacea</taxon>
        <taxon>Malacostraca</taxon>
        <taxon>Eumalacostraca</taxon>
        <taxon>Eucarida</taxon>
        <taxon>Decapoda</taxon>
        <taxon>Pleocyemata</taxon>
        <taxon>Brachyura</taxon>
        <taxon>Eubrachyura</taxon>
        <taxon>Majoidea</taxon>
        <taxon>Majidae</taxon>
        <taxon>Chionoecetes</taxon>
    </lineage>
</organism>
<dbReference type="AlphaFoldDB" id="A0A8J4XM00"/>
<evidence type="ECO:0000256" key="1">
    <source>
        <dbReference type="SAM" id="MobiDB-lite"/>
    </source>
</evidence>
<keyword evidence="3" id="KW-1185">Reference proteome</keyword>
<protein>
    <submittedName>
        <fullName evidence="2">Uncharacterized protein</fullName>
    </submittedName>
</protein>
<name>A0A8J4XM00_CHIOP</name>
<dbReference type="Proteomes" id="UP000770661">
    <property type="component" value="Unassembled WGS sequence"/>
</dbReference>
<accession>A0A8J4XM00</accession>
<comment type="caution">
    <text evidence="2">The sequence shown here is derived from an EMBL/GenBank/DDBJ whole genome shotgun (WGS) entry which is preliminary data.</text>
</comment>
<feature type="region of interest" description="Disordered" evidence="1">
    <location>
        <begin position="88"/>
        <end position="130"/>
    </location>
</feature>
<feature type="compositionally biased region" description="Basic and acidic residues" evidence="1">
    <location>
        <begin position="113"/>
        <end position="130"/>
    </location>
</feature>
<feature type="compositionally biased region" description="Polar residues" evidence="1">
    <location>
        <begin position="94"/>
        <end position="109"/>
    </location>
</feature>
<dbReference type="OrthoDB" id="8047413at2759"/>
<evidence type="ECO:0000313" key="2">
    <source>
        <dbReference type="EMBL" id="KAG0703611.1"/>
    </source>
</evidence>
<sequence length="130" mass="14742">MACSTRKSTGLFLFDQPLEKFTGRQLPTGEEVLRRLYSFGCNSKSNREAVVTELVEVWVKARIPTMENPFHQSQVESVVKKFNEKLKINRKGSTDTQQQGSPISRTSSVPFDISHKDALSSMKNKEDQAF</sequence>
<dbReference type="EMBL" id="JACEEZ010025190">
    <property type="protein sequence ID" value="KAG0703611.1"/>
    <property type="molecule type" value="Genomic_DNA"/>
</dbReference>